<evidence type="ECO:0000256" key="1">
    <source>
        <dbReference type="SAM" id="SignalP"/>
    </source>
</evidence>
<feature type="signal peptide" evidence="1">
    <location>
        <begin position="1"/>
        <end position="25"/>
    </location>
</feature>
<evidence type="ECO:0000313" key="3">
    <source>
        <dbReference type="RefSeq" id="XP_011296917.1"/>
    </source>
</evidence>
<reference evidence="3" key="1">
    <citation type="submission" date="2025-08" db="UniProtKB">
        <authorList>
            <consortium name="RefSeq"/>
        </authorList>
    </citation>
    <scope>IDENTIFICATION</scope>
    <source>
        <strain evidence="3">USDA-PBARC FA_bdor</strain>
        <tissue evidence="3">Whole organism</tissue>
    </source>
</reference>
<dbReference type="AlphaFoldDB" id="A0A9R1STL7"/>
<sequence length="581" mass="66998">MHFCRWIRNILIVLVLMSHVSLRSSYRIVGNFETPGGCTFVKCKKNERCVSRKFLCERYPCPSMLYCAKTRTELLRGPVSCESVRCTKGHVCVIRVGRCSWNESCKDRVARCVTEQEYFDGPATCAGFNCASGQRCILRESLCNRPPCKLFKSCANAQEVHVWMERCKSLGCLSEFECFLRRPHDNCRSSACQHTPDCTATTDRELLATEKCNGWICPKGQQCAYQVQSPCTSDNCRITRSCHGRTTPMNDSSLPTAYYRQMGKVRFIDSTPSPTATPWDNFRIRSNAQAINYLMKEAGESRFNRTEFLQWLNSVKNILGQKAYDLWLDEIRTITVRNKPFHDWFPTLNSRNSTGEIMQQGKPFWNILRGNDYHSERERALENKIFGVKHGNVSGNIFMDERIPIELNRLMNKLREGHNIYLDVMNKTKELVSTMEKLVPVSHLDGVTGRIQKPPETRKFLKEIPDIKPEKNTTPSSPVVEDYEIGDYSDDNNTDFVLVDYGEGKQININQTIPRVVIRVENNMHQPIKIGNVQLEYEENESPNVQNQTRSVYDHDDYDVNEYQYFRSPASKTSTKTNRYP</sequence>
<evidence type="ECO:0000313" key="2">
    <source>
        <dbReference type="Proteomes" id="UP000694866"/>
    </source>
</evidence>
<keyword evidence="1" id="KW-0732">Signal</keyword>
<accession>A0A9R1STL7</accession>
<dbReference type="KEGG" id="fas:105262813"/>
<gene>
    <name evidence="3" type="primary">LOC105262813</name>
</gene>
<dbReference type="OrthoDB" id="7700285at2759"/>
<protein>
    <submittedName>
        <fullName evidence="3">Uncharacterized protein</fullName>
    </submittedName>
</protein>
<dbReference type="RefSeq" id="XP_011296917.1">
    <property type="nucleotide sequence ID" value="XM_011298615.1"/>
</dbReference>
<feature type="chain" id="PRO_5040303254" evidence="1">
    <location>
        <begin position="26"/>
        <end position="581"/>
    </location>
</feature>
<dbReference type="Proteomes" id="UP000694866">
    <property type="component" value="Unplaced"/>
</dbReference>
<keyword evidence="2" id="KW-1185">Reference proteome</keyword>
<proteinExistence type="predicted"/>
<name>A0A9R1STL7_9HYME</name>
<dbReference type="GeneID" id="105262813"/>
<organism evidence="2 3">
    <name type="scientific">Fopius arisanus</name>
    <dbReference type="NCBI Taxonomy" id="64838"/>
    <lineage>
        <taxon>Eukaryota</taxon>
        <taxon>Metazoa</taxon>
        <taxon>Ecdysozoa</taxon>
        <taxon>Arthropoda</taxon>
        <taxon>Hexapoda</taxon>
        <taxon>Insecta</taxon>
        <taxon>Pterygota</taxon>
        <taxon>Neoptera</taxon>
        <taxon>Endopterygota</taxon>
        <taxon>Hymenoptera</taxon>
        <taxon>Apocrita</taxon>
        <taxon>Ichneumonoidea</taxon>
        <taxon>Braconidae</taxon>
        <taxon>Opiinae</taxon>
        <taxon>Fopius</taxon>
    </lineage>
</organism>